<dbReference type="Proteomes" id="UP000265515">
    <property type="component" value="Unassembled WGS sequence"/>
</dbReference>
<feature type="compositionally biased region" description="Polar residues" evidence="1">
    <location>
        <begin position="441"/>
        <end position="450"/>
    </location>
</feature>
<feature type="compositionally biased region" description="Low complexity" evidence="1">
    <location>
        <begin position="100"/>
        <end position="111"/>
    </location>
</feature>
<dbReference type="AlphaFoldDB" id="A0A388LVR9"/>
<dbReference type="GO" id="GO:0005794">
    <property type="term" value="C:Golgi apparatus"/>
    <property type="evidence" value="ECO:0007669"/>
    <property type="project" value="TreeGrafter"/>
</dbReference>
<organism evidence="3 4">
    <name type="scientific">Chara braunii</name>
    <name type="common">Braun's stonewort</name>
    <dbReference type="NCBI Taxonomy" id="69332"/>
    <lineage>
        <taxon>Eukaryota</taxon>
        <taxon>Viridiplantae</taxon>
        <taxon>Streptophyta</taxon>
        <taxon>Charophyceae</taxon>
        <taxon>Charales</taxon>
        <taxon>Characeae</taxon>
        <taxon>Chara</taxon>
    </lineage>
</organism>
<reference evidence="3 4" key="1">
    <citation type="journal article" date="2018" name="Cell">
        <title>The Chara Genome: Secondary Complexity and Implications for Plant Terrestrialization.</title>
        <authorList>
            <person name="Nishiyama T."/>
            <person name="Sakayama H."/>
            <person name="Vries J.D."/>
            <person name="Buschmann H."/>
            <person name="Saint-Marcoux D."/>
            <person name="Ullrich K.K."/>
            <person name="Haas F.B."/>
            <person name="Vanderstraeten L."/>
            <person name="Becker D."/>
            <person name="Lang D."/>
            <person name="Vosolsobe S."/>
            <person name="Rombauts S."/>
            <person name="Wilhelmsson P.K.I."/>
            <person name="Janitza P."/>
            <person name="Kern R."/>
            <person name="Heyl A."/>
            <person name="Rumpler F."/>
            <person name="Villalobos L.I.A.C."/>
            <person name="Clay J.M."/>
            <person name="Skokan R."/>
            <person name="Toyoda A."/>
            <person name="Suzuki Y."/>
            <person name="Kagoshima H."/>
            <person name="Schijlen E."/>
            <person name="Tajeshwar N."/>
            <person name="Catarino B."/>
            <person name="Hetherington A.J."/>
            <person name="Saltykova A."/>
            <person name="Bonnot C."/>
            <person name="Breuninger H."/>
            <person name="Symeonidi A."/>
            <person name="Radhakrishnan G.V."/>
            <person name="Van Nieuwerburgh F."/>
            <person name="Deforce D."/>
            <person name="Chang C."/>
            <person name="Karol K.G."/>
            <person name="Hedrich R."/>
            <person name="Ulvskov P."/>
            <person name="Glockner G."/>
            <person name="Delwiche C.F."/>
            <person name="Petrasek J."/>
            <person name="Van de Peer Y."/>
            <person name="Friml J."/>
            <person name="Beilby M."/>
            <person name="Dolan L."/>
            <person name="Kohara Y."/>
            <person name="Sugano S."/>
            <person name="Fujiyama A."/>
            <person name="Delaux P.-M."/>
            <person name="Quint M."/>
            <person name="TheiBen G."/>
            <person name="Hagemann M."/>
            <person name="Harholt J."/>
            <person name="Dunand C."/>
            <person name="Zachgo S."/>
            <person name="Langdale J."/>
            <person name="Maumus F."/>
            <person name="Straeten D.V.D."/>
            <person name="Gould S.B."/>
            <person name="Rensing S.A."/>
        </authorList>
    </citation>
    <scope>NUCLEOTIDE SEQUENCE [LARGE SCALE GENOMIC DNA]</scope>
    <source>
        <strain evidence="3 4">S276</strain>
    </source>
</reference>
<evidence type="ECO:0000259" key="2">
    <source>
        <dbReference type="Pfam" id="PF03407"/>
    </source>
</evidence>
<dbReference type="EMBL" id="BFEA01000559">
    <property type="protein sequence ID" value="GBG86339.1"/>
    <property type="molecule type" value="Genomic_DNA"/>
</dbReference>
<feature type="region of interest" description="Disordered" evidence="1">
    <location>
        <begin position="78"/>
        <end position="116"/>
    </location>
</feature>
<dbReference type="OrthoDB" id="540503at2759"/>
<keyword evidence="4" id="KW-1185">Reference proteome</keyword>
<dbReference type="PANTHER" id="PTHR46936:SF1">
    <property type="entry name" value="ARABINOSYLTRANSFERASE XEG113"/>
    <property type="match status" value="1"/>
</dbReference>
<dbReference type="Gramene" id="GBG86339">
    <property type="protein sequence ID" value="GBG86339"/>
    <property type="gene ID" value="CBR_g41334"/>
</dbReference>
<feature type="compositionally biased region" description="Basic and acidic residues" evidence="1">
    <location>
        <begin position="80"/>
        <end position="98"/>
    </location>
</feature>
<protein>
    <recommendedName>
        <fullName evidence="2">Nucleotide-diphospho-sugar transferase domain-containing protein</fullName>
    </recommendedName>
</protein>
<feature type="region of interest" description="Disordered" evidence="1">
    <location>
        <begin position="414"/>
        <end position="450"/>
    </location>
</feature>
<dbReference type="InterPro" id="IPR005069">
    <property type="entry name" value="Nucl-diP-sugar_transferase"/>
</dbReference>
<accession>A0A388LVR9</accession>
<comment type="caution">
    <text evidence="3">The sequence shown here is derived from an EMBL/GenBank/DDBJ whole genome shotgun (WGS) entry which is preliminary data.</text>
</comment>
<evidence type="ECO:0000313" key="3">
    <source>
        <dbReference type="EMBL" id="GBG86339.1"/>
    </source>
</evidence>
<feature type="region of interest" description="Disordered" evidence="1">
    <location>
        <begin position="687"/>
        <end position="707"/>
    </location>
</feature>
<feature type="compositionally biased region" description="Acidic residues" evidence="1">
    <location>
        <begin position="696"/>
        <end position="707"/>
    </location>
</feature>
<name>A0A388LVR9_CHABU</name>
<dbReference type="GO" id="GO:0052325">
    <property type="term" value="P:cell wall pectin biosynthetic process"/>
    <property type="evidence" value="ECO:0007669"/>
    <property type="project" value="TreeGrafter"/>
</dbReference>
<evidence type="ECO:0000256" key="1">
    <source>
        <dbReference type="SAM" id="MobiDB-lite"/>
    </source>
</evidence>
<dbReference type="Pfam" id="PF03407">
    <property type="entry name" value="Nucleotid_trans"/>
    <property type="match status" value="1"/>
</dbReference>
<gene>
    <name evidence="3" type="ORF">CBR_g41334</name>
</gene>
<proteinExistence type="predicted"/>
<dbReference type="InterPro" id="IPR053250">
    <property type="entry name" value="Glycosyltransferase_77"/>
</dbReference>
<dbReference type="PANTHER" id="PTHR46936">
    <property type="entry name" value="ARABINOSYLTRANSFERASE XEG113"/>
    <property type="match status" value="1"/>
</dbReference>
<dbReference type="GO" id="GO:0052636">
    <property type="term" value="F:arabinosyltransferase activity"/>
    <property type="evidence" value="ECO:0007669"/>
    <property type="project" value="TreeGrafter"/>
</dbReference>
<feature type="domain" description="Nucleotide-diphospho-sugar transferase" evidence="2">
    <location>
        <begin position="175"/>
        <end position="373"/>
    </location>
</feature>
<evidence type="ECO:0000313" key="4">
    <source>
        <dbReference type="Proteomes" id="UP000265515"/>
    </source>
</evidence>
<sequence length="828" mass="92287">MSTSAVLSLQLPTSVPCDVDWLAFRMHYPNPDPNYTWNQMTGLPSACSAVMPAHHDEEDRASGSLLFLDKFFRKTARQSAEGRHTDMESGGRDSKHVESGSSQLPQQQQLKPGREWEREVAQNVISPPIDSFLMTKKFLLKVAGKENIIVLTIGNSAWKDFIFNWVISANRVGMYSYVVVAMDEPLLRTLHGRGIPVATSRLGFAGPDVAVWESQQFRDMQKIKPASIIDVLEAGYDVLAADPDQVWFRNPLPYFLSHPEPDILCSTDCPIALGDDSFLGSGGAQEVGRLDAVDPGPWPPCDAKLYHFNVGLMFVRRRDPSLQLLRDWASRLSTGDKQHWDQQVFNDMLKVTLPSATSKLVLPSGVYYRLYDGLLLIGALPQGLFANGLSFFYSGLPVPSPIAAADSSFAELASVGRAPPPAPPLAPGGLTSGLEPRPNPGLTSSQDSLTVSANDGTAADAAVGPDNNKDEAVSHPLPTPFMIHTNYEGSAHNKRMRLRDCALWDVDPPSYLFPLEKGFLRYEQVIPEQLLEESASDPEKNLSLRKLQLGWLRNALAIAFVLDRILIMPTLFGDWPWSWRFKNMVGKLAGDRARSWTDTVLNLEAMEQNGDEELIRGSGFLSSRWLGRDIWRSRLNVGVLEGEELASLSLPLTHSTRRLGHRRRSRYRRRSLGNRWRLRSLKEEVEGEKEGRVIEGEEVDNDHEGDDDYVNSTTRSRLFEAKPEVAGSNLYGEQSDFLMHCVNGSLFASDVVMEQATRIKITRGMTDVDVASCFRPLGYVKLLEFSTMADMFGGFVSLEERNIFVSRWGRYAQTFPDDEEGLFGSLVG</sequence>